<gene>
    <name evidence="1" type="ORF">G1H11_14775</name>
</gene>
<dbReference type="PANTHER" id="PTHR38479">
    <property type="entry name" value="LMO0824 PROTEIN"/>
    <property type="match status" value="1"/>
</dbReference>
<proteinExistence type="predicted"/>
<dbReference type="Proteomes" id="UP000469185">
    <property type="component" value="Unassembled WGS sequence"/>
</dbReference>
<dbReference type="InterPro" id="IPR009351">
    <property type="entry name" value="AlkZ-like"/>
</dbReference>
<comment type="caution">
    <text evidence="1">The sequence shown here is derived from an EMBL/GenBank/DDBJ whole genome shotgun (WGS) entry which is preliminary data.</text>
</comment>
<dbReference type="Pfam" id="PF06224">
    <property type="entry name" value="AlkZ-like"/>
    <property type="match status" value="1"/>
</dbReference>
<dbReference type="AlphaFoldDB" id="A0A6N9YNM3"/>
<accession>A0A6N9YNM3</accession>
<dbReference type="PANTHER" id="PTHR38479:SF2">
    <property type="entry name" value="WINGED HELIX DNA-BINDING DOMAIN-CONTAINING PROTEIN"/>
    <property type="match status" value="1"/>
</dbReference>
<dbReference type="EMBL" id="JAAGOB010000007">
    <property type="protein sequence ID" value="NED96572.1"/>
    <property type="molecule type" value="Genomic_DNA"/>
</dbReference>
<reference evidence="1 2" key="1">
    <citation type="submission" date="2020-02" db="EMBL/GenBank/DDBJ databases">
        <authorList>
            <person name="Li X.-J."/>
            <person name="Feng X.-M."/>
        </authorList>
    </citation>
    <scope>NUCLEOTIDE SEQUENCE [LARGE SCALE GENOMIC DNA]</scope>
    <source>
        <strain evidence="1 2">CGMCC 4.7225</strain>
    </source>
</reference>
<protein>
    <submittedName>
        <fullName evidence="1">Winged helix DNA-binding domain-containing protein</fullName>
    </submittedName>
</protein>
<evidence type="ECO:0000313" key="2">
    <source>
        <dbReference type="Proteomes" id="UP000469185"/>
    </source>
</evidence>
<sequence length="366" mass="39598">MGVTIAREDVLGFRVRAQQLDRRNGPLSETAVFDAGVQDTRPDGGLWALAIRGVDVAALPGDELAGVWTIRGAPHLYRRADLPAVAKAVWPWSEADAGKRIFDAAKPLREAGIDALAALDVVASAMRSVVTEPLVKGEVSTRVSRMMDPPYLRFCRSCDATHLYELPFRLAALRAGLELQAGTSPPVLEPIPGFEPAARTPEQYDVVRTYLRLLGPATPKQLAEYLDSPIKEVKAHWPADAVDVTVDGETRSALSADMDALTAGPARTTQLLGPYDLYLQGRDRALLVSDAARAKVLWPVLGRPGGVLVDGEIAGTWRPRKVGKKLKVQIGMWTKDSARLRGAIAEEAERLAAYRGVPLADVDFTA</sequence>
<dbReference type="GO" id="GO:0003677">
    <property type="term" value="F:DNA binding"/>
    <property type="evidence" value="ECO:0007669"/>
    <property type="project" value="UniProtKB-KW"/>
</dbReference>
<keyword evidence="1" id="KW-0238">DNA-binding</keyword>
<keyword evidence="2" id="KW-1185">Reference proteome</keyword>
<organism evidence="1 2">
    <name type="scientific">Phytoactinopolyspora alkaliphila</name>
    <dbReference type="NCBI Taxonomy" id="1783498"/>
    <lineage>
        <taxon>Bacteria</taxon>
        <taxon>Bacillati</taxon>
        <taxon>Actinomycetota</taxon>
        <taxon>Actinomycetes</taxon>
        <taxon>Jiangellales</taxon>
        <taxon>Jiangellaceae</taxon>
        <taxon>Phytoactinopolyspora</taxon>
    </lineage>
</organism>
<dbReference type="RefSeq" id="WP_163819351.1">
    <property type="nucleotide sequence ID" value="NZ_JAAGOB010000007.1"/>
</dbReference>
<evidence type="ECO:0000313" key="1">
    <source>
        <dbReference type="EMBL" id="NED96572.1"/>
    </source>
</evidence>
<name>A0A6N9YNM3_9ACTN</name>